<organism evidence="1 2">
    <name type="scientific">Phialemonium atrogriseum</name>
    <dbReference type="NCBI Taxonomy" id="1093897"/>
    <lineage>
        <taxon>Eukaryota</taxon>
        <taxon>Fungi</taxon>
        <taxon>Dikarya</taxon>
        <taxon>Ascomycota</taxon>
        <taxon>Pezizomycotina</taxon>
        <taxon>Sordariomycetes</taxon>
        <taxon>Sordariomycetidae</taxon>
        <taxon>Cephalothecales</taxon>
        <taxon>Cephalothecaceae</taxon>
        <taxon>Phialemonium</taxon>
    </lineage>
</organism>
<dbReference type="GO" id="GO:0006044">
    <property type="term" value="P:N-acetylglucosamine metabolic process"/>
    <property type="evidence" value="ECO:0007669"/>
    <property type="project" value="TreeGrafter"/>
</dbReference>
<evidence type="ECO:0000313" key="2">
    <source>
        <dbReference type="Proteomes" id="UP001244011"/>
    </source>
</evidence>
<name>A0AAJ0C4P2_9PEZI</name>
<evidence type="ECO:0000313" key="1">
    <source>
        <dbReference type="EMBL" id="KAK1769861.1"/>
    </source>
</evidence>
<accession>A0AAJ0C4P2</accession>
<keyword evidence="2" id="KW-1185">Reference proteome</keyword>
<dbReference type="Pfam" id="PF12239">
    <property type="entry name" value="DUF3605"/>
    <property type="match status" value="1"/>
</dbReference>
<evidence type="ECO:0008006" key="3">
    <source>
        <dbReference type="Google" id="ProtNLM"/>
    </source>
</evidence>
<dbReference type="AlphaFoldDB" id="A0AAJ0C4P2"/>
<reference evidence="1" key="1">
    <citation type="submission" date="2023-06" db="EMBL/GenBank/DDBJ databases">
        <title>Genome-scale phylogeny and comparative genomics of the fungal order Sordariales.</title>
        <authorList>
            <consortium name="Lawrence Berkeley National Laboratory"/>
            <person name="Hensen N."/>
            <person name="Bonometti L."/>
            <person name="Westerberg I."/>
            <person name="Brannstrom I.O."/>
            <person name="Guillou S."/>
            <person name="Cros-Aarteil S."/>
            <person name="Calhoun S."/>
            <person name="Haridas S."/>
            <person name="Kuo A."/>
            <person name="Mondo S."/>
            <person name="Pangilinan J."/>
            <person name="Riley R."/>
            <person name="Labutti K."/>
            <person name="Andreopoulos B."/>
            <person name="Lipzen A."/>
            <person name="Chen C."/>
            <person name="Yanf M."/>
            <person name="Daum C."/>
            <person name="Ng V."/>
            <person name="Clum A."/>
            <person name="Steindorff A."/>
            <person name="Ohm R."/>
            <person name="Martin F."/>
            <person name="Silar P."/>
            <person name="Natvig D."/>
            <person name="Lalanne C."/>
            <person name="Gautier V."/>
            <person name="Ament-Velasquez S.L."/>
            <person name="Kruys A."/>
            <person name="Hutchinson M.I."/>
            <person name="Powell A.J."/>
            <person name="Barry K."/>
            <person name="Miller A.N."/>
            <person name="Grigoriev I.V."/>
            <person name="Debuchy R."/>
            <person name="Gladieux P."/>
            <person name="Thoren M.H."/>
            <person name="Johannesson H."/>
        </authorList>
    </citation>
    <scope>NUCLEOTIDE SEQUENCE</scope>
    <source>
        <strain evidence="1">8032-3</strain>
    </source>
</reference>
<proteinExistence type="predicted"/>
<dbReference type="RefSeq" id="XP_060286074.1">
    <property type="nucleotide sequence ID" value="XM_060427145.1"/>
</dbReference>
<dbReference type="GO" id="GO:0005737">
    <property type="term" value="C:cytoplasm"/>
    <property type="evidence" value="ECO:0007669"/>
    <property type="project" value="TreeGrafter"/>
</dbReference>
<dbReference type="PANTHER" id="PTHR35020">
    <property type="entry name" value="N-ACETYLGLUCOSAMINE-INDUCED PROTEIN 1"/>
    <property type="match status" value="1"/>
</dbReference>
<gene>
    <name evidence="1" type="ORF">QBC33DRAFT_529382</name>
</gene>
<dbReference type="EMBL" id="MU839001">
    <property type="protein sequence ID" value="KAK1769861.1"/>
    <property type="molecule type" value="Genomic_DNA"/>
</dbReference>
<sequence>MGSKAESMPYWHVNVPEAERTDECPDFLVSITDKDRGIISTPDEQYHVQTWPEVQRTVAGNRLDLFQRVPSELRRYLAYIWKLKQEYGSIPNFILRQRLQWEVPIVARGKPFEFDDDLKILCNDWPYGIDKRIVHLVVWTKFALKENPETGDLTAAARAEIDAYVQKTFCSRMPRDRVIWFKNWASLQSVRAIEHFHVMLFYPESNPDTGFVKEITNGDIPMSESTRAAS</sequence>
<comment type="caution">
    <text evidence="1">The sequence shown here is derived from an EMBL/GenBank/DDBJ whole genome shotgun (WGS) entry which is preliminary data.</text>
</comment>
<dbReference type="PANTHER" id="PTHR35020:SF4">
    <property type="entry name" value="N-ACETYLGLUCOSAMINE-INDUCED PROTEIN 1"/>
    <property type="match status" value="1"/>
</dbReference>
<dbReference type="Proteomes" id="UP001244011">
    <property type="component" value="Unassembled WGS sequence"/>
</dbReference>
<dbReference type="GeneID" id="85310332"/>
<dbReference type="InterPro" id="IPR022036">
    <property type="entry name" value="DUF3605"/>
</dbReference>
<protein>
    <recommendedName>
        <fullName evidence="3">N-acetylglucosamine-induced protein 1</fullName>
    </recommendedName>
</protein>